<name>A0AAW7QZX6_9GAMM</name>
<reference evidence="2 3" key="1">
    <citation type="submission" date="2021-03" db="EMBL/GenBank/DDBJ databases">
        <title>Pseudidiomarina terrestris, a new bacterium isolated from saline soil.</title>
        <authorList>
            <person name="Galisteo C."/>
            <person name="De La Haba R."/>
            <person name="Sanchez-Porro C."/>
            <person name="Ventosa A."/>
        </authorList>
    </citation>
    <scope>NUCLEOTIDE SEQUENCE [LARGE SCALE GENOMIC DNA]</scope>
    <source>
        <strain evidence="2 3">1APP75-32.1</strain>
    </source>
</reference>
<sequence length="279" mass="30177">MRQQGSRSASGFTLIEIIIVILLLATLAIYSFGFLGLGTDMVVQVNQRNQLVAEQRFAIERMNRELRSSVPRSARANAACLEYMPMLGSNVYLTLPRPGPGGSQPMVVVTPYLPSAQMVSNYVLVYATGANFIYGNNQQRRKVVSAVANDTPQVGLSTLTLTGTPATFFTDSPARTFFIGASPVSWCVNTANQTLVRFADYGLLPAQPDLAALSITASSQQVMAVDVVNDLSLGQQPFYVSAPTLQRNNLVKLFLAFRSSEASASAVEITHEVHIPNVP</sequence>
<dbReference type="Pfam" id="PF07963">
    <property type="entry name" value="N_methyl"/>
    <property type="match status" value="1"/>
</dbReference>
<evidence type="ECO:0000313" key="2">
    <source>
        <dbReference type="EMBL" id="MDN7124277.1"/>
    </source>
</evidence>
<dbReference type="NCBIfam" id="TIGR02532">
    <property type="entry name" value="IV_pilin_GFxxxE"/>
    <property type="match status" value="1"/>
</dbReference>
<evidence type="ECO:0000256" key="1">
    <source>
        <dbReference type="SAM" id="Phobius"/>
    </source>
</evidence>
<dbReference type="Proteomes" id="UP001169492">
    <property type="component" value="Unassembled WGS sequence"/>
</dbReference>
<accession>A0AAW7QZX6</accession>
<keyword evidence="1" id="KW-0812">Transmembrane</keyword>
<dbReference type="InterPro" id="IPR045584">
    <property type="entry name" value="Pilin-like"/>
</dbReference>
<feature type="transmembrane region" description="Helical" evidence="1">
    <location>
        <begin position="12"/>
        <end position="37"/>
    </location>
</feature>
<keyword evidence="1" id="KW-1133">Transmembrane helix</keyword>
<keyword evidence="1" id="KW-0472">Membrane</keyword>
<dbReference type="EMBL" id="JAGGJB010000003">
    <property type="protein sequence ID" value="MDN7124277.1"/>
    <property type="molecule type" value="Genomic_DNA"/>
</dbReference>
<proteinExistence type="predicted"/>
<evidence type="ECO:0000313" key="3">
    <source>
        <dbReference type="Proteomes" id="UP001169492"/>
    </source>
</evidence>
<organism evidence="2 3">
    <name type="scientific">Pseudidiomarina terrestris</name>
    <dbReference type="NCBI Taxonomy" id="2820060"/>
    <lineage>
        <taxon>Bacteria</taxon>
        <taxon>Pseudomonadati</taxon>
        <taxon>Pseudomonadota</taxon>
        <taxon>Gammaproteobacteria</taxon>
        <taxon>Alteromonadales</taxon>
        <taxon>Idiomarinaceae</taxon>
        <taxon>Pseudidiomarina</taxon>
    </lineage>
</organism>
<dbReference type="InterPro" id="IPR012902">
    <property type="entry name" value="N_methyl_site"/>
</dbReference>
<protein>
    <submittedName>
        <fullName evidence="2">Prepilin-type N-terminal cleavage/methylation domain-containing protein</fullName>
    </submittedName>
</protein>
<dbReference type="AlphaFoldDB" id="A0AAW7QZX6"/>
<dbReference type="RefSeq" id="WP_301774322.1">
    <property type="nucleotide sequence ID" value="NZ_JAGGJB010000003.1"/>
</dbReference>
<gene>
    <name evidence="2" type="ORF">J6I90_05235</name>
</gene>
<comment type="caution">
    <text evidence="2">The sequence shown here is derived from an EMBL/GenBank/DDBJ whole genome shotgun (WGS) entry which is preliminary data.</text>
</comment>
<dbReference type="SUPFAM" id="SSF54523">
    <property type="entry name" value="Pili subunits"/>
    <property type="match status" value="1"/>
</dbReference>